<proteinExistence type="predicted"/>
<protein>
    <recommendedName>
        <fullName evidence="4">IcmF-related N-terminal domain-containing protein</fullName>
    </recommendedName>
</protein>
<evidence type="ECO:0008006" key="4">
    <source>
        <dbReference type="Google" id="ProtNLM"/>
    </source>
</evidence>
<dbReference type="InterPro" id="IPR027417">
    <property type="entry name" value="P-loop_NTPase"/>
</dbReference>
<evidence type="ECO:0000313" key="2">
    <source>
        <dbReference type="EMBL" id="MEY6431174.1"/>
    </source>
</evidence>
<evidence type="ECO:0000256" key="1">
    <source>
        <dbReference type="SAM" id="Phobius"/>
    </source>
</evidence>
<accession>A0ABV4B9V9</accession>
<organism evidence="2 3">
    <name type="scientific">Thioalkalicoccus limnaeus</name>
    <dbReference type="NCBI Taxonomy" id="120681"/>
    <lineage>
        <taxon>Bacteria</taxon>
        <taxon>Pseudomonadati</taxon>
        <taxon>Pseudomonadota</taxon>
        <taxon>Gammaproteobacteria</taxon>
        <taxon>Chromatiales</taxon>
        <taxon>Chromatiaceae</taxon>
        <taxon>Thioalkalicoccus</taxon>
    </lineage>
</organism>
<feature type="transmembrane region" description="Helical" evidence="1">
    <location>
        <begin position="346"/>
        <end position="368"/>
    </location>
</feature>
<name>A0ABV4B9V9_9GAMM</name>
<keyword evidence="1" id="KW-0812">Transmembrane</keyword>
<dbReference type="EMBL" id="JBDKXB010000002">
    <property type="protein sequence ID" value="MEY6431174.1"/>
    <property type="molecule type" value="Genomic_DNA"/>
</dbReference>
<keyword evidence="1" id="KW-0472">Membrane</keyword>
<dbReference type="RefSeq" id="WP_369665559.1">
    <property type="nucleotide sequence ID" value="NZ_JBDKXB010000002.1"/>
</dbReference>
<comment type="caution">
    <text evidence="2">The sequence shown here is derived from an EMBL/GenBank/DDBJ whole genome shotgun (WGS) entry which is preliminary data.</text>
</comment>
<gene>
    <name evidence="2" type="ORF">ABC977_01995</name>
</gene>
<dbReference type="SUPFAM" id="SSF52540">
    <property type="entry name" value="P-loop containing nucleoside triphosphate hydrolases"/>
    <property type="match status" value="1"/>
</dbReference>
<dbReference type="Gene3D" id="3.40.50.300">
    <property type="entry name" value="P-loop containing nucleotide triphosphate hydrolases"/>
    <property type="match status" value="1"/>
</dbReference>
<dbReference type="Proteomes" id="UP001564408">
    <property type="component" value="Unassembled WGS sequence"/>
</dbReference>
<reference evidence="2 3" key="1">
    <citation type="submission" date="2024-05" db="EMBL/GenBank/DDBJ databases">
        <title>Genome Sequence and Characterization of the New Strain Purple Sulfur Bacterium of Genus Thioalkalicoccus.</title>
        <authorList>
            <person name="Bryantseva I.A."/>
            <person name="Kyndt J.A."/>
            <person name="Imhoff J.F."/>
        </authorList>
    </citation>
    <scope>NUCLEOTIDE SEQUENCE [LARGE SCALE GENOMIC DNA]</scope>
    <source>
        <strain evidence="2 3">Um2</strain>
    </source>
</reference>
<keyword evidence="3" id="KW-1185">Reference proteome</keyword>
<keyword evidence="1" id="KW-1133">Transmembrane helix</keyword>
<evidence type="ECO:0000313" key="3">
    <source>
        <dbReference type="Proteomes" id="UP001564408"/>
    </source>
</evidence>
<sequence length="904" mass="103642">MLYKYRFALYGLSGAGKTCVLAAMSMSHGEQPHGMTCSPVKEIAGLPDNERRQLGLERIRSATQSIEKGSVPVPTAAEMMILTYSLTERGRGEYQIELSDYPGELLRLQGNELADQLFEQMQTMDGILILAEMPHEREDNEAIYRQIEHLDDAITKLRHRLQSQKNKVPVVLLINKWDRQSGALNYVDPADEERKLDAYLNQREPSPPHRKLIQTLQNSVGEHNVRVLPMSAFGQARIDPQTGDEVPLHQRPLQSFYLLEGFRWLVNRHDTLRLERIAQRFDNDSLRSLSSRQYSPKERLSRWLHFETIKDIDAASEGFSAEAAPARVAQLAALRRRAVKRKRTRLVSVSTLGFLIISAPILTLIFLADYRSHSSLESRATQPNATLETKQEYQDWLSRYIANGSPRLYRLKFSRKDAREELRAFIAAGEEQYCAPFIQQTGDVCNAARDCLRQYPFGDYSAQARTKVYECDAREQKLREQTLWAAVESAEAGSVAQRSAASDYLGGFPTGRYAAEANSIIARYDSQVEWNEFASAYDRALKNGRIDEATTMLLGRNQDKGPLQELKHAYADRVTAWLDSELRQIKQAQDWDRLERLEHQVQQLRQLPPDLLTSRQAQEIFEKVAKANDEQDQLDADQMSARIDHLLGEGKFRSAFETMLLPNANPRIQELKHDFQRRIPTALERHLRGFRASNNWDRGNDMLSEVTSLPLDDSSVRSKIRDLEQQFRGDHDRSLYTPCQQNPSIDRCQDYIAKAPLKTMERAAQQYIDFASKQNIQQSYTLTLQSIRSPRNYGRVKVSVRFDHHWFIDEEFDLKEDTNRVGRQIPVIKKPSDRVDIAVELNNLGMSAFWNRDLGKRTDNLTLDRLRQQYDLCVPHPKQKTDSICLNFALSGLAAAPTMPQWGG</sequence>